<comment type="caution">
    <text evidence="7">The sequence shown here is derived from an EMBL/GenBank/DDBJ whole genome shotgun (WGS) entry which is preliminary data.</text>
</comment>
<evidence type="ECO:0000313" key="7">
    <source>
        <dbReference type="EMBL" id="MBY6219029.1"/>
    </source>
</evidence>
<evidence type="ECO:0000313" key="8">
    <source>
        <dbReference type="Proteomes" id="UP000824927"/>
    </source>
</evidence>
<evidence type="ECO:0000256" key="2">
    <source>
        <dbReference type="ARBA" id="ARBA00022692"/>
    </source>
</evidence>
<reference evidence="7" key="1">
    <citation type="submission" date="2021-06" db="EMBL/GenBank/DDBJ databases">
        <title>50 bacteria genomes isolated from Dapeng, Shenzhen, China.</title>
        <authorList>
            <person name="Zheng W."/>
            <person name="Yu S."/>
            <person name="Huang Y."/>
        </authorList>
    </citation>
    <scope>NUCLEOTIDE SEQUENCE</scope>
    <source>
        <strain evidence="7">DP4N28-2</strain>
    </source>
</reference>
<organism evidence="7 8">
    <name type="scientific">Qipengyuania aquimaris</name>
    <dbReference type="NCBI Taxonomy" id="255984"/>
    <lineage>
        <taxon>Bacteria</taxon>
        <taxon>Pseudomonadati</taxon>
        <taxon>Pseudomonadota</taxon>
        <taxon>Alphaproteobacteria</taxon>
        <taxon>Sphingomonadales</taxon>
        <taxon>Erythrobacteraceae</taxon>
        <taxon>Qipengyuania</taxon>
    </lineage>
</organism>
<dbReference type="Pfam" id="PF07298">
    <property type="entry name" value="NnrU"/>
    <property type="match status" value="1"/>
</dbReference>
<keyword evidence="4 5" id="KW-0472">Membrane</keyword>
<keyword evidence="2 5" id="KW-0812">Transmembrane</keyword>
<evidence type="ECO:0000256" key="1">
    <source>
        <dbReference type="ARBA" id="ARBA00004141"/>
    </source>
</evidence>
<sequence length="224" mass="23864">MDPLVSLVAASLAFVGTHFALSHPLRAPLVKAVGAGGFSVLYSLVAAACMAWMYFAFVAAPSGGLGGTGEIGWIISTIITLPALVLFLGSLIGNPALPAPGAEKLAARDPKGVFAVTRHPMMWGFALWAISHLVLWWSWRTNVVALAILVLALVGARMQDRKKEVLMGEAWAEWEAKTSYWPKWGKLPGAGLLLWTGGIAGWLGITWWHMGAGGIPAGIWPWIG</sequence>
<dbReference type="AlphaFoldDB" id="A0A9Q3S2H8"/>
<keyword evidence="3 5" id="KW-1133">Transmembrane helix</keyword>
<dbReference type="RefSeq" id="WP_222405674.1">
    <property type="nucleotide sequence ID" value="NZ_JAHVKP010000001.1"/>
</dbReference>
<protein>
    <submittedName>
        <fullName evidence="7">NnrU family protein</fullName>
    </submittedName>
</protein>
<dbReference type="Proteomes" id="UP000824927">
    <property type="component" value="Unassembled WGS sequence"/>
</dbReference>
<gene>
    <name evidence="7" type="ORF">KUV31_11830</name>
</gene>
<evidence type="ECO:0000256" key="3">
    <source>
        <dbReference type="ARBA" id="ARBA00022989"/>
    </source>
</evidence>
<feature type="transmembrane region" description="Helical" evidence="5">
    <location>
        <begin position="38"/>
        <end position="59"/>
    </location>
</feature>
<dbReference type="InterPro" id="IPR009915">
    <property type="entry name" value="NnrU_dom"/>
</dbReference>
<evidence type="ECO:0000259" key="6">
    <source>
        <dbReference type="Pfam" id="PF07298"/>
    </source>
</evidence>
<dbReference type="EMBL" id="JAHVKP010000001">
    <property type="protein sequence ID" value="MBY6219029.1"/>
    <property type="molecule type" value="Genomic_DNA"/>
</dbReference>
<evidence type="ECO:0000256" key="5">
    <source>
        <dbReference type="SAM" id="Phobius"/>
    </source>
</evidence>
<feature type="transmembrane region" description="Helical" evidence="5">
    <location>
        <begin position="71"/>
        <end position="92"/>
    </location>
</feature>
<dbReference type="GO" id="GO:0016020">
    <property type="term" value="C:membrane"/>
    <property type="evidence" value="ECO:0007669"/>
    <property type="project" value="UniProtKB-SubCell"/>
</dbReference>
<evidence type="ECO:0000256" key="4">
    <source>
        <dbReference type="ARBA" id="ARBA00023136"/>
    </source>
</evidence>
<feature type="transmembrane region" description="Helical" evidence="5">
    <location>
        <begin position="192"/>
        <end position="210"/>
    </location>
</feature>
<comment type="subcellular location">
    <subcellularLocation>
        <location evidence="1">Membrane</location>
        <topology evidence="1">Multi-pass membrane protein</topology>
    </subcellularLocation>
</comment>
<feature type="domain" description="NnrU" evidence="6">
    <location>
        <begin position="7"/>
        <end position="214"/>
    </location>
</feature>
<proteinExistence type="predicted"/>
<name>A0A9Q3S2H8_9SPHN</name>
<accession>A0A9Q3S2H8</accession>
<dbReference type="Gene3D" id="1.20.120.1630">
    <property type="match status" value="1"/>
</dbReference>
<feature type="transmembrane region" description="Helical" evidence="5">
    <location>
        <begin position="125"/>
        <end position="154"/>
    </location>
</feature>